<dbReference type="EMBL" id="BNAY01000001">
    <property type="protein sequence ID" value="GHH02897.1"/>
    <property type="molecule type" value="Genomic_DNA"/>
</dbReference>
<accession>A0ABQ3L3Z1</accession>
<name>A0ABQ3L3Z1_9PSEU</name>
<evidence type="ECO:0000313" key="3">
    <source>
        <dbReference type="EMBL" id="GHH02897.1"/>
    </source>
</evidence>
<dbReference type="CDD" id="cd16936">
    <property type="entry name" value="HATPase_RsbW-like"/>
    <property type="match status" value="1"/>
</dbReference>
<protein>
    <submittedName>
        <fullName evidence="3">Anti-sigma regulatory factor</fullName>
    </submittedName>
</protein>
<keyword evidence="1" id="KW-0723">Serine/threonine-protein kinase</keyword>
<dbReference type="SUPFAM" id="SSF55874">
    <property type="entry name" value="ATPase domain of HSP90 chaperone/DNA topoisomerase II/histidine kinase"/>
    <property type="match status" value="1"/>
</dbReference>
<evidence type="ECO:0000313" key="4">
    <source>
        <dbReference type="Proteomes" id="UP000635387"/>
    </source>
</evidence>
<organism evidence="3 4">
    <name type="scientific">Amycolatopsis oliviviridis</name>
    <dbReference type="NCBI Taxonomy" id="1471590"/>
    <lineage>
        <taxon>Bacteria</taxon>
        <taxon>Bacillati</taxon>
        <taxon>Actinomycetota</taxon>
        <taxon>Actinomycetes</taxon>
        <taxon>Pseudonocardiales</taxon>
        <taxon>Pseudonocardiaceae</taxon>
        <taxon>Amycolatopsis</taxon>
    </lineage>
</organism>
<keyword evidence="1" id="KW-0418">Kinase</keyword>
<dbReference type="InterPro" id="IPR036890">
    <property type="entry name" value="HATPase_C_sf"/>
</dbReference>
<comment type="caution">
    <text evidence="3">The sequence shown here is derived from an EMBL/GenBank/DDBJ whole genome shotgun (WGS) entry which is preliminary data.</text>
</comment>
<dbReference type="InterPro" id="IPR050267">
    <property type="entry name" value="Anti-sigma-factor_SerPK"/>
</dbReference>
<evidence type="ECO:0000256" key="1">
    <source>
        <dbReference type="ARBA" id="ARBA00022527"/>
    </source>
</evidence>
<dbReference type="InterPro" id="IPR003594">
    <property type="entry name" value="HATPase_dom"/>
</dbReference>
<dbReference type="Proteomes" id="UP000635387">
    <property type="component" value="Unassembled WGS sequence"/>
</dbReference>
<sequence length="141" mass="15313">MMPIDEPVRDSGESTGELVLEVAAVPAQAARLRDLLANWALERGLPRELAEDLKLTAYEAMTNVVKHAYPDGTEDNVMTITATREDGHIKITVADEGRWRDGRRPDGGRGLPIIRAFAPEASVTSTPTGTIVRLAWPCPPA</sequence>
<dbReference type="Gene3D" id="3.30.565.10">
    <property type="entry name" value="Histidine kinase-like ATPase, C-terminal domain"/>
    <property type="match status" value="1"/>
</dbReference>
<feature type="domain" description="Histidine kinase/HSP90-like ATPase" evidence="2">
    <location>
        <begin position="23"/>
        <end position="136"/>
    </location>
</feature>
<proteinExistence type="predicted"/>
<reference evidence="4" key="1">
    <citation type="journal article" date="2019" name="Int. J. Syst. Evol. Microbiol.">
        <title>The Global Catalogue of Microorganisms (GCM) 10K type strain sequencing project: providing services to taxonomists for standard genome sequencing and annotation.</title>
        <authorList>
            <consortium name="The Broad Institute Genomics Platform"/>
            <consortium name="The Broad Institute Genome Sequencing Center for Infectious Disease"/>
            <person name="Wu L."/>
            <person name="Ma J."/>
        </authorList>
    </citation>
    <scope>NUCLEOTIDE SEQUENCE [LARGE SCALE GENOMIC DNA]</scope>
    <source>
        <strain evidence="4">CGMCC 4.7683</strain>
    </source>
</reference>
<keyword evidence="4" id="KW-1185">Reference proteome</keyword>
<dbReference type="PANTHER" id="PTHR35526">
    <property type="entry name" value="ANTI-SIGMA-F FACTOR RSBW-RELATED"/>
    <property type="match status" value="1"/>
</dbReference>
<keyword evidence="1" id="KW-0808">Transferase</keyword>
<dbReference type="PANTHER" id="PTHR35526:SF3">
    <property type="entry name" value="ANTI-SIGMA-F FACTOR RSBW"/>
    <property type="match status" value="1"/>
</dbReference>
<gene>
    <name evidence="3" type="primary">spoI</name>
    <name evidence="3" type="ORF">GCM10017790_04330</name>
</gene>
<dbReference type="Pfam" id="PF13581">
    <property type="entry name" value="HATPase_c_2"/>
    <property type="match status" value="1"/>
</dbReference>
<evidence type="ECO:0000259" key="2">
    <source>
        <dbReference type="Pfam" id="PF13581"/>
    </source>
</evidence>